<dbReference type="OMA" id="PTKFNLY"/>
<sequence length="285" mass="32835">MAALYSLADKSVNGESPELTWLRRCLPIFVQPKVDLENENHLIKILYAFERHGSTGQLHCKLCIIFAGESSYNRGDERKHNGFATLLYRSFNRHAYERTADINYLEFRGVDLTPQSVRPWNSIYTGDHSGNQRWAQGDKRNICNWFSLMYHYQMDVVFEEWHCEGARPRIYLNTCNHMVGEVDNNPSLEKHDWANYPFQEGDANDALTWVKDNVPTKFNLYSYCCCCFARNGGGVCDRHVISKAPGHDKLSQTRDIDHYVLYGGATPVDLPAPKAVKKLKEKRGY</sequence>
<dbReference type="Proteomes" id="UP000030762">
    <property type="component" value="Unassembled WGS sequence"/>
</dbReference>
<evidence type="ECO:0000313" key="2">
    <source>
        <dbReference type="Proteomes" id="UP000030762"/>
    </source>
</evidence>
<reference evidence="1 2" key="1">
    <citation type="submission" date="2012-04" db="EMBL/GenBank/DDBJ databases">
        <title>The Genome Sequence of Saprolegnia declina VS20.</title>
        <authorList>
            <consortium name="The Broad Institute Genome Sequencing Platform"/>
            <person name="Russ C."/>
            <person name="Nusbaum C."/>
            <person name="Tyler B."/>
            <person name="van West P."/>
            <person name="Dieguez-Uribeondo J."/>
            <person name="de Bruijn I."/>
            <person name="Tripathy S."/>
            <person name="Jiang R."/>
            <person name="Young S.K."/>
            <person name="Zeng Q."/>
            <person name="Gargeya S."/>
            <person name="Fitzgerald M."/>
            <person name="Haas B."/>
            <person name="Abouelleil A."/>
            <person name="Alvarado L."/>
            <person name="Arachchi H.M."/>
            <person name="Berlin A."/>
            <person name="Chapman S.B."/>
            <person name="Goldberg J."/>
            <person name="Griggs A."/>
            <person name="Gujja S."/>
            <person name="Hansen M."/>
            <person name="Howarth C."/>
            <person name="Imamovic A."/>
            <person name="Larimer J."/>
            <person name="McCowen C."/>
            <person name="Montmayeur A."/>
            <person name="Murphy C."/>
            <person name="Neiman D."/>
            <person name="Pearson M."/>
            <person name="Priest M."/>
            <person name="Roberts A."/>
            <person name="Saif S."/>
            <person name="Shea T."/>
            <person name="Sisk P."/>
            <person name="Sykes S."/>
            <person name="Wortman J."/>
            <person name="Nusbaum C."/>
            <person name="Birren B."/>
        </authorList>
    </citation>
    <scope>NUCLEOTIDE SEQUENCE [LARGE SCALE GENOMIC DNA]</scope>
    <source>
        <strain evidence="1 2">VS20</strain>
    </source>
</reference>
<dbReference type="VEuPathDB" id="FungiDB:SDRG_07897"/>
<keyword evidence="2" id="KW-1185">Reference proteome</keyword>
<dbReference type="EMBL" id="JH767154">
    <property type="protein sequence ID" value="EQC34572.1"/>
    <property type="molecule type" value="Genomic_DNA"/>
</dbReference>
<dbReference type="InParanoid" id="T0RW78"/>
<dbReference type="eggNOG" id="ENOG502RQ28">
    <property type="taxonomic scope" value="Eukaryota"/>
</dbReference>
<gene>
    <name evidence="1" type="ORF">SDRG_07897</name>
</gene>
<proteinExistence type="predicted"/>
<accession>T0RW78</accession>
<name>T0RW78_SAPDV</name>
<organism evidence="1 2">
    <name type="scientific">Saprolegnia diclina (strain VS20)</name>
    <dbReference type="NCBI Taxonomy" id="1156394"/>
    <lineage>
        <taxon>Eukaryota</taxon>
        <taxon>Sar</taxon>
        <taxon>Stramenopiles</taxon>
        <taxon>Oomycota</taxon>
        <taxon>Saprolegniomycetes</taxon>
        <taxon>Saprolegniales</taxon>
        <taxon>Saprolegniaceae</taxon>
        <taxon>Saprolegnia</taxon>
    </lineage>
</organism>
<dbReference type="AlphaFoldDB" id="T0RW78"/>
<dbReference type="RefSeq" id="XP_008611978.1">
    <property type="nucleotide sequence ID" value="XM_008613756.1"/>
</dbReference>
<evidence type="ECO:0000313" key="1">
    <source>
        <dbReference type="EMBL" id="EQC34572.1"/>
    </source>
</evidence>
<protein>
    <submittedName>
        <fullName evidence="1">Uncharacterized protein</fullName>
    </submittedName>
</protein>
<dbReference type="GeneID" id="19948624"/>
<dbReference type="OrthoDB" id="58806at2759"/>